<keyword evidence="2" id="KW-0479">Metal-binding</keyword>
<name>A0A1H6B9I7_9BACT</name>
<dbReference type="Pfam" id="PF03100">
    <property type="entry name" value="CcmE"/>
    <property type="match status" value="1"/>
</dbReference>
<keyword evidence="3" id="KW-0201">Cytochrome c-type biogenesis</keyword>
<keyword evidence="4 6" id="KW-0472">Membrane</keyword>
<dbReference type="EMBL" id="FNVA01000006">
    <property type="protein sequence ID" value="SEG56836.1"/>
    <property type="molecule type" value="Genomic_DNA"/>
</dbReference>
<dbReference type="GO" id="GO:0020037">
    <property type="term" value="F:heme binding"/>
    <property type="evidence" value="ECO:0007669"/>
    <property type="project" value="InterPro"/>
</dbReference>
<evidence type="ECO:0000256" key="4">
    <source>
        <dbReference type="ARBA" id="ARBA00023136"/>
    </source>
</evidence>
<dbReference type="GO" id="GO:0017003">
    <property type="term" value="P:protein-heme linkage"/>
    <property type="evidence" value="ECO:0007669"/>
    <property type="project" value="InterPro"/>
</dbReference>
<dbReference type="Proteomes" id="UP000236728">
    <property type="component" value="Unassembled WGS sequence"/>
</dbReference>
<keyword evidence="2" id="KW-0349">Heme</keyword>
<feature type="transmembrane region" description="Helical" evidence="6">
    <location>
        <begin position="61"/>
        <end position="79"/>
    </location>
</feature>
<keyword evidence="8" id="KW-1185">Reference proteome</keyword>
<accession>A0A1H6B9I7</accession>
<evidence type="ECO:0000256" key="5">
    <source>
        <dbReference type="SAM" id="MobiDB-lite"/>
    </source>
</evidence>
<dbReference type="GO" id="GO:0005886">
    <property type="term" value="C:plasma membrane"/>
    <property type="evidence" value="ECO:0007669"/>
    <property type="project" value="InterPro"/>
</dbReference>
<dbReference type="SUPFAM" id="SSF82093">
    <property type="entry name" value="Heme chaperone CcmE"/>
    <property type="match status" value="1"/>
</dbReference>
<protein>
    <submittedName>
        <fullName evidence="7">Cytochrome c-type biogenesis protein CcmE</fullName>
    </submittedName>
</protein>
<evidence type="ECO:0000256" key="6">
    <source>
        <dbReference type="SAM" id="Phobius"/>
    </source>
</evidence>
<dbReference type="InterPro" id="IPR004329">
    <property type="entry name" value="CcmE"/>
</dbReference>
<evidence type="ECO:0000256" key="1">
    <source>
        <dbReference type="ARBA" id="ARBA00004370"/>
    </source>
</evidence>
<keyword evidence="6" id="KW-1133">Transmembrane helix</keyword>
<dbReference type="OrthoDB" id="121943at2"/>
<evidence type="ECO:0000256" key="3">
    <source>
        <dbReference type="ARBA" id="ARBA00022748"/>
    </source>
</evidence>
<dbReference type="InterPro" id="IPR012340">
    <property type="entry name" value="NA-bd_OB-fold"/>
</dbReference>
<dbReference type="InterPro" id="IPR036127">
    <property type="entry name" value="CcmE-like_sf"/>
</dbReference>
<proteinExistence type="predicted"/>
<reference evidence="7 8" key="1">
    <citation type="submission" date="2016-10" db="EMBL/GenBank/DDBJ databases">
        <authorList>
            <person name="de Groot N.N."/>
        </authorList>
    </citation>
    <scope>NUCLEOTIDE SEQUENCE [LARGE SCALE GENOMIC DNA]</scope>
    <source>
        <strain evidence="7 8">DSM 22489</strain>
    </source>
</reference>
<organism evidence="7 8">
    <name type="scientific">Bryocella elongata</name>
    <dbReference type="NCBI Taxonomy" id="863522"/>
    <lineage>
        <taxon>Bacteria</taxon>
        <taxon>Pseudomonadati</taxon>
        <taxon>Acidobacteriota</taxon>
        <taxon>Terriglobia</taxon>
        <taxon>Terriglobales</taxon>
        <taxon>Acidobacteriaceae</taxon>
        <taxon>Bryocella</taxon>
    </lineage>
</organism>
<gene>
    <name evidence="7" type="ORF">SAMN05421819_3597</name>
</gene>
<feature type="region of interest" description="Disordered" evidence="5">
    <location>
        <begin position="182"/>
        <end position="201"/>
    </location>
</feature>
<keyword evidence="6" id="KW-0812">Transmembrane</keyword>
<comment type="subcellular location">
    <subcellularLocation>
        <location evidence="1">Membrane</location>
    </subcellularLocation>
</comment>
<evidence type="ECO:0000313" key="7">
    <source>
        <dbReference type="EMBL" id="SEG56836.1"/>
    </source>
</evidence>
<sequence length="201" mass="21446">MFVVGSVGPEPLPTPNNERPTPGPFSGRSPPHTRDTRHRFNSAPRYTDHVPNLATKRQSPVKFLIAAAVIFCTVAWLAVSGARDTKSYYVTISELQAMGSGAYSKNLRVAGNVEPGTIQRNGPNAEFTLIEQGKTVKVSYVGSEPPPDTFKDDAQALAIGTFGRDGTFHATQLQAKCASKYAPAKPGEAPTGNTAPMGMKT</sequence>
<dbReference type="AlphaFoldDB" id="A0A1H6B9I7"/>
<evidence type="ECO:0000313" key="8">
    <source>
        <dbReference type="Proteomes" id="UP000236728"/>
    </source>
</evidence>
<dbReference type="Gene3D" id="2.40.50.140">
    <property type="entry name" value="Nucleic acid-binding proteins"/>
    <property type="match status" value="1"/>
</dbReference>
<keyword evidence="2" id="KW-0408">Iron</keyword>
<feature type="region of interest" description="Disordered" evidence="5">
    <location>
        <begin position="1"/>
        <end position="49"/>
    </location>
</feature>
<dbReference type="GO" id="GO:0017004">
    <property type="term" value="P:cytochrome complex assembly"/>
    <property type="evidence" value="ECO:0007669"/>
    <property type="project" value="UniProtKB-KW"/>
</dbReference>
<evidence type="ECO:0000256" key="2">
    <source>
        <dbReference type="ARBA" id="ARBA00022617"/>
    </source>
</evidence>